<dbReference type="InterPro" id="IPR035305">
    <property type="entry name" value="Herpes_glycoH_C"/>
</dbReference>
<dbReference type="Proteomes" id="UP000124840">
    <property type="component" value="Segment"/>
</dbReference>
<keyword evidence="3" id="KW-0946">Virion</keyword>
<accession>A0A0K0K5Z7</accession>
<dbReference type="InterPro" id="IPR038172">
    <property type="entry name" value="Herpes_glycoH_C_sf"/>
</dbReference>
<protein>
    <submittedName>
        <fullName evidence="3">Envelope glycoprotein H</fullName>
    </submittedName>
</protein>
<evidence type="ECO:0000256" key="1">
    <source>
        <dbReference type="SAM" id="Phobius"/>
    </source>
</evidence>
<dbReference type="Gene3D" id="1.20.58.1340">
    <property type="match status" value="1"/>
</dbReference>
<name>A0A0K0K5Z7_ILTV</name>
<organismHost>
    <name type="scientific">Gallus gallus</name>
    <name type="common">Chicken</name>
    <dbReference type="NCBI Taxonomy" id="9031"/>
</organismHost>
<keyword evidence="3" id="KW-0261">Viral envelope protein</keyword>
<evidence type="ECO:0000259" key="2">
    <source>
        <dbReference type="Pfam" id="PF17488"/>
    </source>
</evidence>
<dbReference type="Gene3D" id="2.60.40.3190">
    <property type="entry name" value="Herpesvirus glycoprotein H, C-terminal domain"/>
    <property type="match status" value="1"/>
</dbReference>
<dbReference type="Pfam" id="PF17488">
    <property type="entry name" value="Herpes_glycoH_C"/>
    <property type="match status" value="1"/>
</dbReference>
<keyword evidence="1" id="KW-1133">Transmembrane helix</keyword>
<sequence>MSFTHFLALYSFLLERAWLHQQPAPMGHAREIFFLILAILLRAKGDDKAKAKIVFVPPTSENLAPPKEFIAIATAVENGHITQLCLVDRNLIFGPPGSANRNLSIALDLLGQLYVAYTYSRWGSASEATIQPRKFSNDPKLEHRLLVGYKGNALTSAKLVNFPPNNSVHRGESIIAPIRVIYSDPLQTVFPFVFTRYISLAVTSDIDLKINIGLNVATLIIATQHSPQIEMIITPTSAKVKETSLKSWPYMLKAEDQGLTVRINVAAGPNYRPNLFTAVTTAAQDFLELASFDEQISAGHFLTLQKVAIAGCPNTIDESFFVRFAARFMAAWFRFLKFTIDAYVTDSEIVEFIAETQTWADQVAVCFGGANSVNYTTNIRFIQNVGGALTSIPSSILKIMHDRPWEPMIKNHNLLLTIMNAVLITAEQDPQNAFLASIDGVTPSQLALEIIDNSHREIITQKVMTPAYRKLLAVSTYIILRAPQLSIQHGRNFLRRMTILCSVDRLADINEIHSQPDGSFKKGQASKIEEWFSPCAIATRFDISRSAPWKIILTASAPFRFFYTKIYLSSEGELPSYSAPIPPQALLTPQILATAFFPEVKKCLNWDLEHHIVFFLPVTAHSSWVMTSSPPSTGMTYRLPDTSTAAPLFVTFVNSSCNSLPQIARTAKMEDGHLNGRAKTCIYCNHLIVQYGLRGFQDAFFIDSAYVQSERLAGANSSIAFFKSMNPEFYNYALLGPHGTAVRILGLDRSIIVFDKAYIIGIVVGALVGLVALWSAIRAIYKFCLSSATQFRRVRLPSDEESEL</sequence>
<organism evidence="3 4">
    <name type="scientific">Infectious laryngotracheitis virus</name>
    <name type="common">ILTV</name>
    <name type="synonym">Gallid herpesvirus 1</name>
    <dbReference type="NCBI Taxonomy" id="10386"/>
    <lineage>
        <taxon>Viruses</taxon>
        <taxon>Duplodnaviria</taxon>
        <taxon>Heunggongvirae</taxon>
        <taxon>Peploviricota</taxon>
        <taxon>Herviviricetes</taxon>
        <taxon>Herpesvirales</taxon>
        <taxon>Orthoherpesviridae</taxon>
        <taxon>Alphaherpesvirinae</taxon>
        <taxon>Iltovirus</taxon>
        <taxon>Iltovirus gallidalpha1</taxon>
    </lineage>
</organism>
<proteinExistence type="predicted"/>
<evidence type="ECO:0000313" key="3">
    <source>
        <dbReference type="EMBL" id="AGN48330.1"/>
    </source>
</evidence>
<dbReference type="EMBL" id="JX458824">
    <property type="protein sequence ID" value="AGN48330.1"/>
    <property type="molecule type" value="Genomic_DNA"/>
</dbReference>
<evidence type="ECO:0000313" key="4">
    <source>
        <dbReference type="Proteomes" id="UP000124840"/>
    </source>
</evidence>
<gene>
    <name evidence="3" type="primary">UL22</name>
    <name evidence="3" type="ORF">ILTVK317_ORF18</name>
</gene>
<dbReference type="Gene3D" id="3.30.500.50">
    <property type="match status" value="1"/>
</dbReference>
<reference evidence="4" key="1">
    <citation type="submission" date="2012-08" db="EMBL/GenBank/DDBJ databases">
        <authorList>
            <person name="Xu Y.-L."/>
            <person name="He P."/>
            <person name="Zhang L."/>
            <person name="Dong S.-L."/>
            <person name="Li F."/>
        </authorList>
    </citation>
    <scope>NUCLEOTIDE SEQUENCE [LARGE SCALE GENOMIC DNA]</scope>
</reference>
<feature type="domain" description="Herpesvirus glycoprotein H C-terminal" evidence="2">
    <location>
        <begin position="601"/>
        <end position="745"/>
    </location>
</feature>
<feature type="transmembrane region" description="Helical" evidence="1">
    <location>
        <begin position="757"/>
        <end position="777"/>
    </location>
</feature>
<keyword evidence="1" id="KW-0472">Membrane</keyword>
<keyword evidence="1" id="KW-0812">Transmembrane</keyword>
<dbReference type="GO" id="GO:0019031">
    <property type="term" value="C:viral envelope"/>
    <property type="evidence" value="ECO:0007669"/>
    <property type="project" value="UniProtKB-KW"/>
</dbReference>